<dbReference type="Proteomes" id="UP000063429">
    <property type="component" value="Chromosome"/>
</dbReference>
<name>A0ABM5V2B0_9BURK</name>
<protein>
    <submittedName>
        <fullName evidence="1">Uncharacterized protein</fullName>
    </submittedName>
</protein>
<evidence type="ECO:0000313" key="2">
    <source>
        <dbReference type="Proteomes" id="UP000063429"/>
    </source>
</evidence>
<reference evidence="2" key="1">
    <citation type="journal article" date="2015" name="Genome Announc.">
        <title>Complete Genome Sequence of Herbaspirillum hiltneri N3 (DSM 17495), Isolated from Surface-Sterilized Wheat Roots.</title>
        <authorList>
            <person name="Guizelini D."/>
            <person name="Saizaki P.M."/>
            <person name="Coimbra N.A."/>
            <person name="Weiss V.A."/>
            <person name="Faoro H."/>
            <person name="Sfeir M.Z."/>
            <person name="Baura V.A."/>
            <person name="Monteiro R.A."/>
            <person name="Chubatsu L.S."/>
            <person name="Souza E.M."/>
            <person name="Cruz L.M."/>
            <person name="Pedrosa F.O."/>
            <person name="Raittz R.T."/>
            <person name="Marchaukoski J.N."/>
            <person name="Steffens M.B."/>
        </authorList>
    </citation>
    <scope>NUCLEOTIDE SEQUENCE [LARGE SCALE GENOMIC DNA]</scope>
    <source>
        <strain evidence="2">N3</strain>
    </source>
</reference>
<keyword evidence="2" id="KW-1185">Reference proteome</keyword>
<dbReference type="EMBL" id="CP011409">
    <property type="protein sequence ID" value="AKZ63710.1"/>
    <property type="molecule type" value="Genomic_DNA"/>
</dbReference>
<sequence>MRRQGKTNEYFLLSICRKQISKDKAAKYEQALFISNTHKGITGGNIAWRYGRDRNDYEIVISAVATE</sequence>
<proteinExistence type="predicted"/>
<accession>A0ABM5V2B0</accession>
<organism evidence="1 2">
    <name type="scientific">Herbaspirillum hiltneri N3</name>
    <dbReference type="NCBI Taxonomy" id="1262470"/>
    <lineage>
        <taxon>Bacteria</taxon>
        <taxon>Pseudomonadati</taxon>
        <taxon>Pseudomonadota</taxon>
        <taxon>Betaproteobacteria</taxon>
        <taxon>Burkholderiales</taxon>
        <taxon>Oxalobacteraceae</taxon>
        <taxon>Herbaspirillum</taxon>
    </lineage>
</organism>
<gene>
    <name evidence="1" type="ORF">F506_14480</name>
</gene>
<evidence type="ECO:0000313" key="1">
    <source>
        <dbReference type="EMBL" id="AKZ63710.1"/>
    </source>
</evidence>